<dbReference type="Proteomes" id="UP000176244">
    <property type="component" value="Unassembled WGS sequence"/>
</dbReference>
<dbReference type="PROSITE" id="PS00194">
    <property type="entry name" value="THIOREDOXIN_1"/>
    <property type="match status" value="1"/>
</dbReference>
<dbReference type="InterPro" id="IPR036249">
    <property type="entry name" value="Thioredoxin-like_sf"/>
</dbReference>
<dbReference type="STRING" id="52694.ACWI_13450"/>
<dbReference type="PANTHER" id="PTHR45663">
    <property type="entry name" value="GEO12009P1"/>
    <property type="match status" value="1"/>
</dbReference>
<evidence type="ECO:0000256" key="2">
    <source>
        <dbReference type="ARBA" id="ARBA00020570"/>
    </source>
</evidence>
<feature type="active site" description="Nucleophile" evidence="9">
    <location>
        <position position="34"/>
    </location>
</feature>
<reference evidence="12 14" key="1">
    <citation type="submission" date="2015-09" db="EMBL/GenBank/DDBJ databases">
        <title>Genome sequence of Acetobacterium wieringae DSM 1911.</title>
        <authorList>
            <person name="Poehlein A."/>
            <person name="Bengelsdorf F.R."/>
            <person name="Schiel-Bengelsdorf B."/>
            <person name="Duerre P."/>
            <person name="Daniel R."/>
        </authorList>
    </citation>
    <scope>NUCLEOTIDE SEQUENCE [LARGE SCALE GENOMIC DNA]</scope>
    <source>
        <strain evidence="12 14">DSM 1911</strain>
    </source>
</reference>
<dbReference type="AlphaFoldDB" id="A0A1F2PIR9"/>
<dbReference type="GO" id="GO:0005829">
    <property type="term" value="C:cytosol"/>
    <property type="evidence" value="ECO:0007669"/>
    <property type="project" value="TreeGrafter"/>
</dbReference>
<evidence type="ECO:0000256" key="9">
    <source>
        <dbReference type="PIRSR" id="PIRSR000077-1"/>
    </source>
</evidence>
<evidence type="ECO:0000256" key="4">
    <source>
        <dbReference type="ARBA" id="ARBA00022982"/>
    </source>
</evidence>
<dbReference type="Pfam" id="PF00085">
    <property type="entry name" value="Thioredoxin"/>
    <property type="match status" value="1"/>
</dbReference>
<dbReference type="FunFam" id="3.40.30.10:FF:000001">
    <property type="entry name" value="Thioredoxin"/>
    <property type="match status" value="1"/>
</dbReference>
<proteinExistence type="inferred from homology"/>
<evidence type="ECO:0000256" key="7">
    <source>
        <dbReference type="NCBIfam" id="TIGR01068"/>
    </source>
</evidence>
<protein>
    <recommendedName>
        <fullName evidence="2 7">Thioredoxin</fullName>
    </recommendedName>
</protein>
<dbReference type="PIRSF" id="PIRSF000077">
    <property type="entry name" value="Thioredoxin"/>
    <property type="match status" value="1"/>
</dbReference>
<comment type="similarity">
    <text evidence="1 8">Belongs to the thioredoxin family.</text>
</comment>
<feature type="site" description="Contributes to redox potential value" evidence="9">
    <location>
        <position position="36"/>
    </location>
</feature>
<evidence type="ECO:0000313" key="12">
    <source>
        <dbReference type="EMBL" id="OFV71228.1"/>
    </source>
</evidence>
<dbReference type="CDD" id="cd02947">
    <property type="entry name" value="TRX_family"/>
    <property type="match status" value="1"/>
</dbReference>
<dbReference type="InterPro" id="IPR005746">
    <property type="entry name" value="Thioredoxin"/>
</dbReference>
<evidence type="ECO:0000256" key="3">
    <source>
        <dbReference type="ARBA" id="ARBA00022448"/>
    </source>
</evidence>
<evidence type="ECO:0000259" key="11">
    <source>
        <dbReference type="PROSITE" id="PS51352"/>
    </source>
</evidence>
<evidence type="ECO:0000313" key="13">
    <source>
        <dbReference type="EMBL" id="UYO62846.1"/>
    </source>
</evidence>
<dbReference type="Gene3D" id="3.40.30.10">
    <property type="entry name" value="Glutaredoxin"/>
    <property type="match status" value="1"/>
</dbReference>
<keyword evidence="6 10" id="KW-0676">Redox-active center</keyword>
<dbReference type="SUPFAM" id="SSF52833">
    <property type="entry name" value="Thioredoxin-like"/>
    <property type="match status" value="1"/>
</dbReference>
<dbReference type="NCBIfam" id="TIGR01068">
    <property type="entry name" value="thioredoxin"/>
    <property type="match status" value="1"/>
</dbReference>
<evidence type="ECO:0000256" key="6">
    <source>
        <dbReference type="ARBA" id="ARBA00023284"/>
    </source>
</evidence>
<dbReference type="EMBL" id="LKEU01000026">
    <property type="protein sequence ID" value="OFV71228.1"/>
    <property type="molecule type" value="Genomic_DNA"/>
</dbReference>
<feature type="site" description="Contributes to redox potential value" evidence="9">
    <location>
        <position position="35"/>
    </location>
</feature>
<dbReference type="Proteomes" id="UP001163550">
    <property type="component" value="Chromosome"/>
</dbReference>
<name>A0A1F2PIR9_9FIRM</name>
<gene>
    <name evidence="12" type="primary">trxA_1</name>
    <name evidence="13" type="synonym">trxA</name>
    <name evidence="12" type="ORF">ACWI_13450</name>
    <name evidence="13" type="ORF">LNN31_19105</name>
</gene>
<dbReference type="EMBL" id="CP087994">
    <property type="protein sequence ID" value="UYO62846.1"/>
    <property type="molecule type" value="Genomic_DNA"/>
</dbReference>
<evidence type="ECO:0000256" key="10">
    <source>
        <dbReference type="PIRSR" id="PIRSR000077-4"/>
    </source>
</evidence>
<dbReference type="RefSeq" id="WP_070370672.1">
    <property type="nucleotide sequence ID" value="NZ_CABIIK010000038.1"/>
</dbReference>
<dbReference type="GO" id="GO:0015035">
    <property type="term" value="F:protein-disulfide reductase activity"/>
    <property type="evidence" value="ECO:0007669"/>
    <property type="project" value="UniProtKB-UniRule"/>
</dbReference>
<evidence type="ECO:0000313" key="15">
    <source>
        <dbReference type="Proteomes" id="UP001163550"/>
    </source>
</evidence>
<dbReference type="InterPro" id="IPR017937">
    <property type="entry name" value="Thioredoxin_CS"/>
</dbReference>
<sequence length="108" mass="12261">MSSEKVITINMENFETEILSYDGAVMVDFWAEWCGPCKALSPTIDEISQELEAGMKVCKINVDDNQALAQQFRVMSIPTVVFFKNGEAVNRFVGVREKNEYIEMIKSL</sequence>
<feature type="domain" description="Thioredoxin" evidence="11">
    <location>
        <begin position="1"/>
        <end position="108"/>
    </location>
</feature>
<dbReference type="PANTHER" id="PTHR45663:SF11">
    <property type="entry name" value="GEO12009P1"/>
    <property type="match status" value="1"/>
</dbReference>
<evidence type="ECO:0000256" key="8">
    <source>
        <dbReference type="PIRNR" id="PIRNR000077"/>
    </source>
</evidence>
<keyword evidence="15" id="KW-1185">Reference proteome</keyword>
<evidence type="ECO:0000313" key="14">
    <source>
        <dbReference type="Proteomes" id="UP000176244"/>
    </source>
</evidence>
<dbReference type="GO" id="GO:0045454">
    <property type="term" value="P:cell redox homeostasis"/>
    <property type="evidence" value="ECO:0007669"/>
    <property type="project" value="TreeGrafter"/>
</dbReference>
<keyword evidence="3" id="KW-0813">Transport</keyword>
<feature type="disulfide bond" description="Redox-active" evidence="10">
    <location>
        <begin position="34"/>
        <end position="37"/>
    </location>
</feature>
<dbReference type="OrthoDB" id="9790390at2"/>
<feature type="active site" description="Nucleophile" evidence="9">
    <location>
        <position position="37"/>
    </location>
</feature>
<evidence type="ECO:0000256" key="5">
    <source>
        <dbReference type="ARBA" id="ARBA00023157"/>
    </source>
</evidence>
<dbReference type="PROSITE" id="PS51352">
    <property type="entry name" value="THIOREDOXIN_2"/>
    <property type="match status" value="1"/>
</dbReference>
<feature type="site" description="Deprotonates C-terminal active site Cys" evidence="9">
    <location>
        <position position="28"/>
    </location>
</feature>
<organism evidence="12 14">
    <name type="scientific">Acetobacterium wieringae</name>
    <dbReference type="NCBI Taxonomy" id="52694"/>
    <lineage>
        <taxon>Bacteria</taxon>
        <taxon>Bacillati</taxon>
        <taxon>Bacillota</taxon>
        <taxon>Clostridia</taxon>
        <taxon>Eubacteriales</taxon>
        <taxon>Eubacteriaceae</taxon>
        <taxon>Acetobacterium</taxon>
    </lineage>
</organism>
<dbReference type="PRINTS" id="PR00421">
    <property type="entry name" value="THIOREDOXIN"/>
</dbReference>
<evidence type="ECO:0000256" key="1">
    <source>
        <dbReference type="ARBA" id="ARBA00008987"/>
    </source>
</evidence>
<reference evidence="13" key="2">
    <citation type="submission" date="2021-11" db="EMBL/GenBank/DDBJ databases">
        <title>Isoprene-degrading acetogen.</title>
        <authorList>
            <person name="Yang Y."/>
            <person name="Jin H."/>
            <person name="Yan J."/>
        </authorList>
    </citation>
    <scope>NUCLEOTIDE SEQUENCE</scope>
    <source>
        <strain evidence="13">Berkeley</strain>
    </source>
</reference>
<dbReference type="InterPro" id="IPR013766">
    <property type="entry name" value="Thioredoxin_domain"/>
</dbReference>
<keyword evidence="4" id="KW-0249">Electron transport</keyword>
<accession>A0A1F2PIR9</accession>
<keyword evidence="5 10" id="KW-1015">Disulfide bond</keyword>